<dbReference type="OrthoDB" id="9799090at2"/>
<organism evidence="3 4">
    <name type="scientific">Inhella crocodyli</name>
    <dbReference type="NCBI Taxonomy" id="2499851"/>
    <lineage>
        <taxon>Bacteria</taxon>
        <taxon>Pseudomonadati</taxon>
        <taxon>Pseudomonadota</taxon>
        <taxon>Betaproteobacteria</taxon>
        <taxon>Burkholderiales</taxon>
        <taxon>Sphaerotilaceae</taxon>
        <taxon>Inhella</taxon>
    </lineage>
</organism>
<dbReference type="PANTHER" id="PTHR43833:SF9">
    <property type="entry name" value="POTASSIUM CHANNEL PROTEIN YUGO-RELATED"/>
    <property type="match status" value="1"/>
</dbReference>
<keyword evidence="1" id="KW-0472">Membrane</keyword>
<accession>A0A437LDZ1</accession>
<dbReference type="Pfam" id="PF02254">
    <property type="entry name" value="TrkA_N"/>
    <property type="match status" value="1"/>
</dbReference>
<dbReference type="InterPro" id="IPR036291">
    <property type="entry name" value="NAD(P)-bd_dom_sf"/>
</dbReference>
<dbReference type="RefSeq" id="WP_127683602.1">
    <property type="nucleotide sequence ID" value="NZ_SACM01000004.1"/>
</dbReference>
<gene>
    <name evidence="3" type="ORF">EOD73_13740</name>
</gene>
<evidence type="ECO:0000259" key="2">
    <source>
        <dbReference type="PROSITE" id="PS51201"/>
    </source>
</evidence>
<feature type="domain" description="RCK N-terminal" evidence="2">
    <location>
        <begin position="124"/>
        <end position="250"/>
    </location>
</feature>
<evidence type="ECO:0000256" key="1">
    <source>
        <dbReference type="SAM" id="Phobius"/>
    </source>
</evidence>
<dbReference type="Gene3D" id="1.10.287.70">
    <property type="match status" value="1"/>
</dbReference>
<dbReference type="GO" id="GO:0006813">
    <property type="term" value="P:potassium ion transport"/>
    <property type="evidence" value="ECO:0007669"/>
    <property type="project" value="InterPro"/>
</dbReference>
<feature type="transmembrane region" description="Helical" evidence="1">
    <location>
        <begin position="85"/>
        <end position="108"/>
    </location>
</feature>
<dbReference type="SUPFAM" id="SSF51735">
    <property type="entry name" value="NAD(P)-binding Rossmann-fold domains"/>
    <property type="match status" value="1"/>
</dbReference>
<comment type="caution">
    <text evidence="3">The sequence shown here is derived from an EMBL/GenBank/DDBJ whole genome shotgun (WGS) entry which is preliminary data.</text>
</comment>
<evidence type="ECO:0000313" key="4">
    <source>
        <dbReference type="Proteomes" id="UP000288587"/>
    </source>
</evidence>
<dbReference type="PROSITE" id="PS51201">
    <property type="entry name" value="RCK_N"/>
    <property type="match status" value="1"/>
</dbReference>
<dbReference type="Proteomes" id="UP000288587">
    <property type="component" value="Unassembled WGS sequence"/>
</dbReference>
<protein>
    <recommendedName>
        <fullName evidence="2">RCK N-terminal domain-containing protein</fullName>
    </recommendedName>
</protein>
<keyword evidence="1" id="KW-1133">Transmembrane helix</keyword>
<feature type="transmembrane region" description="Helical" evidence="1">
    <location>
        <begin position="20"/>
        <end position="46"/>
    </location>
</feature>
<proteinExistence type="predicted"/>
<name>A0A437LDZ1_9BURK</name>
<dbReference type="PANTHER" id="PTHR43833">
    <property type="entry name" value="POTASSIUM CHANNEL PROTEIN 2-RELATED-RELATED"/>
    <property type="match status" value="1"/>
</dbReference>
<dbReference type="Gene3D" id="3.40.50.720">
    <property type="entry name" value="NAD(P)-binding Rossmann-like Domain"/>
    <property type="match status" value="1"/>
</dbReference>
<keyword evidence="1" id="KW-0812">Transmembrane</keyword>
<dbReference type="AlphaFoldDB" id="A0A437LDZ1"/>
<evidence type="ECO:0000313" key="3">
    <source>
        <dbReference type="EMBL" id="RVT83638.1"/>
    </source>
</evidence>
<sequence>MPSGVLLRHLFLVMMSKARVRLATQLLLIFVLVWLGCALVLVAFEAGAHRRVQTVGDAVFYMLASMMTSGEVGIAPQTLPGRMALGFAMFSSKLLTALLCALAAALLIEHKVREDMGLRMHRFQRHVVIVGWNLKGPQIVHTLRSEARWAKVPVVVVAELEAKPSSDPLVFFNRSPYPLRGEAIERSALAEADTVVVLANYGEKTHADALTAVNCMVVRQCNPRATVIAELLDPSQRAYLEMAGANDIVGIGEVGGFLLAEATIGRQSAKDLLAHVQQLRHQQDTASRPKA</sequence>
<dbReference type="InterPro" id="IPR003148">
    <property type="entry name" value="RCK_N"/>
</dbReference>
<dbReference type="EMBL" id="SACM01000004">
    <property type="protein sequence ID" value="RVT83638.1"/>
    <property type="molecule type" value="Genomic_DNA"/>
</dbReference>
<dbReference type="SUPFAM" id="SSF81324">
    <property type="entry name" value="Voltage-gated potassium channels"/>
    <property type="match status" value="1"/>
</dbReference>
<reference evidence="3 4" key="1">
    <citation type="submission" date="2019-01" db="EMBL/GenBank/DDBJ databases">
        <authorList>
            <person name="Chen W.-M."/>
        </authorList>
    </citation>
    <scope>NUCLEOTIDE SEQUENCE [LARGE SCALE GENOMIC DNA]</scope>
    <source>
        <strain evidence="3 4">CCP-18</strain>
    </source>
</reference>
<keyword evidence="4" id="KW-1185">Reference proteome</keyword>
<dbReference type="InterPro" id="IPR050721">
    <property type="entry name" value="Trk_Ktr_HKT_K-transport"/>
</dbReference>